<dbReference type="GO" id="GO:0009002">
    <property type="term" value="F:serine-type D-Ala-D-Ala carboxypeptidase activity"/>
    <property type="evidence" value="ECO:0007669"/>
    <property type="project" value="InterPro"/>
</dbReference>
<sequence>MSQPNEQNKITLLAVSGAVFFGLALSFLLEGPLSLRLTRTNVPVARARVVETVGVPDEPTFVFDKPEAFIQFDHSTQVAPLTAKSAYIYDPHMNMELYSMNGEAELPIASLTKIATAIVAANHYDMQSVLSVPQNIYDITGSLLHLQPSENITVQEGLTGMLLVSGNDAAYMFAADYPGGYDAFIVAMNALAQNIHLTNTHFSNPIGYDEQSNYSSAKDVAHLAALLMKNEVLLDIVGLDKAIVIGNQGAIVHNVVNTNPFIEQPDVLGVKTGTSPEAGENLVIAKSINGHVLIFVVIGSKDRISDMNSLVSWAEVAYRL</sequence>
<feature type="active site" evidence="7">
    <location>
        <position position="165"/>
    </location>
</feature>
<dbReference type="GO" id="GO:0009252">
    <property type="term" value="P:peptidoglycan biosynthetic process"/>
    <property type="evidence" value="ECO:0007669"/>
    <property type="project" value="UniProtKB-KW"/>
</dbReference>
<reference evidence="11" key="1">
    <citation type="submission" date="2020-04" db="EMBL/GenBank/DDBJ databases">
        <authorList>
            <person name="Zhang T."/>
        </authorList>
    </citation>
    <scope>NUCLEOTIDE SEQUENCE</scope>
    <source>
        <strain evidence="11">HKST-UBA01</strain>
    </source>
</reference>
<evidence type="ECO:0000259" key="10">
    <source>
        <dbReference type="Pfam" id="PF00768"/>
    </source>
</evidence>
<proteinExistence type="inferred from homology"/>
<keyword evidence="3" id="KW-0378">Hydrolase</keyword>
<evidence type="ECO:0000256" key="8">
    <source>
        <dbReference type="PIRSR" id="PIRSR618044-2"/>
    </source>
</evidence>
<keyword evidence="11" id="KW-0121">Carboxypeptidase</keyword>
<dbReference type="AlphaFoldDB" id="A0A955LGP1"/>
<protein>
    <submittedName>
        <fullName evidence="11">D-alanyl-D-alanine carboxypeptidase</fullName>
    </submittedName>
</protein>
<evidence type="ECO:0000256" key="7">
    <source>
        <dbReference type="PIRSR" id="PIRSR618044-1"/>
    </source>
</evidence>
<dbReference type="Gene3D" id="3.40.710.10">
    <property type="entry name" value="DD-peptidase/beta-lactamase superfamily"/>
    <property type="match status" value="1"/>
</dbReference>
<evidence type="ECO:0000256" key="2">
    <source>
        <dbReference type="ARBA" id="ARBA00022729"/>
    </source>
</evidence>
<organism evidence="11 12">
    <name type="scientific">candidate division WWE3 bacterium</name>
    <dbReference type="NCBI Taxonomy" id="2053526"/>
    <lineage>
        <taxon>Bacteria</taxon>
        <taxon>Katanobacteria</taxon>
    </lineage>
</organism>
<feature type="domain" description="Peptidase S11 D-alanyl-D-alanine carboxypeptidase A N-terminal" evidence="10">
    <location>
        <begin position="77"/>
        <end position="301"/>
    </location>
</feature>
<feature type="active site" description="Proton acceptor" evidence="7">
    <location>
        <position position="113"/>
    </location>
</feature>
<dbReference type="SUPFAM" id="SSF56601">
    <property type="entry name" value="beta-lactamase/transpeptidase-like"/>
    <property type="match status" value="1"/>
</dbReference>
<accession>A0A955LGP1</accession>
<dbReference type="GO" id="GO:0008360">
    <property type="term" value="P:regulation of cell shape"/>
    <property type="evidence" value="ECO:0007669"/>
    <property type="project" value="UniProtKB-KW"/>
</dbReference>
<keyword evidence="11" id="KW-0645">Protease</keyword>
<evidence type="ECO:0000256" key="6">
    <source>
        <dbReference type="ARBA" id="ARBA00023316"/>
    </source>
</evidence>
<name>A0A955LGP1_UNCKA</name>
<keyword evidence="6" id="KW-0961">Cell wall biogenesis/degradation</keyword>
<feature type="binding site" evidence="8">
    <location>
        <position position="271"/>
    </location>
    <ligand>
        <name>substrate</name>
    </ligand>
</feature>
<evidence type="ECO:0000313" key="11">
    <source>
        <dbReference type="EMBL" id="MCA9390090.1"/>
    </source>
</evidence>
<reference evidence="11" key="2">
    <citation type="journal article" date="2021" name="Microbiome">
        <title>Successional dynamics and alternative stable states in a saline activated sludge microbial community over 9 years.</title>
        <authorList>
            <person name="Wang Y."/>
            <person name="Ye J."/>
            <person name="Ju F."/>
            <person name="Liu L."/>
            <person name="Boyd J.A."/>
            <person name="Deng Y."/>
            <person name="Parks D.H."/>
            <person name="Jiang X."/>
            <person name="Yin X."/>
            <person name="Woodcroft B.J."/>
            <person name="Tyson G.W."/>
            <person name="Hugenholtz P."/>
            <person name="Polz M.F."/>
            <person name="Zhang T."/>
        </authorList>
    </citation>
    <scope>NUCLEOTIDE SEQUENCE</scope>
    <source>
        <strain evidence="11">HKST-UBA01</strain>
    </source>
</reference>
<dbReference type="GO" id="GO:0071555">
    <property type="term" value="P:cell wall organization"/>
    <property type="evidence" value="ECO:0007669"/>
    <property type="project" value="UniProtKB-KW"/>
</dbReference>
<dbReference type="PANTHER" id="PTHR21581:SF33">
    <property type="entry name" value="D-ALANYL-D-ALANINE CARBOXYPEPTIDASE DACB"/>
    <property type="match status" value="1"/>
</dbReference>
<dbReference type="InterPro" id="IPR018044">
    <property type="entry name" value="Peptidase_S11"/>
</dbReference>
<dbReference type="PANTHER" id="PTHR21581">
    <property type="entry name" value="D-ALANYL-D-ALANINE CARBOXYPEPTIDASE"/>
    <property type="match status" value="1"/>
</dbReference>
<evidence type="ECO:0000313" key="12">
    <source>
        <dbReference type="Proteomes" id="UP000701698"/>
    </source>
</evidence>
<dbReference type="GO" id="GO:0006508">
    <property type="term" value="P:proteolysis"/>
    <property type="evidence" value="ECO:0007669"/>
    <property type="project" value="InterPro"/>
</dbReference>
<keyword evidence="5" id="KW-0573">Peptidoglycan synthesis</keyword>
<comment type="similarity">
    <text evidence="1 9">Belongs to the peptidase S11 family.</text>
</comment>
<feature type="active site" description="Acyl-ester intermediate" evidence="7">
    <location>
        <position position="110"/>
    </location>
</feature>
<dbReference type="InterPro" id="IPR001967">
    <property type="entry name" value="Peptidase_S11_N"/>
</dbReference>
<dbReference type="EMBL" id="JAGQKX010000029">
    <property type="protein sequence ID" value="MCA9390090.1"/>
    <property type="molecule type" value="Genomic_DNA"/>
</dbReference>
<dbReference type="InterPro" id="IPR012338">
    <property type="entry name" value="Beta-lactam/transpept-like"/>
</dbReference>
<keyword evidence="4" id="KW-0133">Cell shape</keyword>
<gene>
    <name evidence="11" type="ORF">KC571_01690</name>
</gene>
<dbReference type="PRINTS" id="PR00725">
    <property type="entry name" value="DADACBPTASE1"/>
</dbReference>
<evidence type="ECO:0000256" key="1">
    <source>
        <dbReference type="ARBA" id="ARBA00007164"/>
    </source>
</evidence>
<evidence type="ECO:0000256" key="3">
    <source>
        <dbReference type="ARBA" id="ARBA00022801"/>
    </source>
</evidence>
<keyword evidence="2" id="KW-0732">Signal</keyword>
<evidence type="ECO:0000256" key="4">
    <source>
        <dbReference type="ARBA" id="ARBA00022960"/>
    </source>
</evidence>
<comment type="caution">
    <text evidence="11">The sequence shown here is derived from an EMBL/GenBank/DDBJ whole genome shotgun (WGS) entry which is preliminary data.</text>
</comment>
<evidence type="ECO:0000256" key="5">
    <source>
        <dbReference type="ARBA" id="ARBA00022984"/>
    </source>
</evidence>
<dbReference type="Proteomes" id="UP000701698">
    <property type="component" value="Unassembled WGS sequence"/>
</dbReference>
<dbReference type="Pfam" id="PF00768">
    <property type="entry name" value="Peptidase_S11"/>
    <property type="match status" value="1"/>
</dbReference>
<evidence type="ECO:0000256" key="9">
    <source>
        <dbReference type="RuleBase" id="RU004016"/>
    </source>
</evidence>